<dbReference type="InterPro" id="IPR016024">
    <property type="entry name" value="ARM-type_fold"/>
</dbReference>
<keyword evidence="4 11" id="KW-0813">Transport</keyword>
<dbReference type="Pfam" id="PF01602">
    <property type="entry name" value="Adaptin_N"/>
    <property type="match status" value="2"/>
</dbReference>
<evidence type="ECO:0000256" key="2">
    <source>
        <dbReference type="ARBA" id="ARBA00004555"/>
    </source>
</evidence>
<dbReference type="InterPro" id="IPR026739">
    <property type="entry name" value="AP_beta"/>
</dbReference>
<dbReference type="SMART" id="SM01355">
    <property type="entry name" value="AP3B1_C"/>
    <property type="match status" value="1"/>
</dbReference>
<dbReference type="STRING" id="51028.A0A0N4V4Y2"/>
<gene>
    <name evidence="14" type="ORF">EVEC_LOCUS4889</name>
</gene>
<dbReference type="GO" id="GO:0006886">
    <property type="term" value="P:intracellular protein transport"/>
    <property type="evidence" value="ECO:0007669"/>
    <property type="project" value="InterPro"/>
</dbReference>
<evidence type="ECO:0000256" key="9">
    <source>
        <dbReference type="ARBA" id="ARBA00023329"/>
    </source>
</evidence>
<feature type="domain" description="AP-3 complex subunit beta C-terminal" evidence="13">
    <location>
        <begin position="769"/>
        <end position="891"/>
    </location>
</feature>
<dbReference type="GO" id="GO:0016192">
    <property type="term" value="P:vesicle-mediated transport"/>
    <property type="evidence" value="ECO:0007669"/>
    <property type="project" value="InterPro"/>
</dbReference>
<dbReference type="InterPro" id="IPR026740">
    <property type="entry name" value="AP3_beta"/>
</dbReference>
<dbReference type="SUPFAM" id="SSF48371">
    <property type="entry name" value="ARM repeat"/>
    <property type="match status" value="1"/>
</dbReference>
<dbReference type="EMBL" id="UXUI01007994">
    <property type="protein sequence ID" value="VDD90138.1"/>
    <property type="molecule type" value="Genomic_DNA"/>
</dbReference>
<keyword evidence="9" id="KW-0968">Cytoplasmic vesicle</keyword>
<name>A0A0N4V4Y2_ENTVE</name>
<dbReference type="PANTHER" id="PTHR11134">
    <property type="entry name" value="ADAPTOR COMPLEX SUBUNIT BETA FAMILY MEMBER"/>
    <property type="match status" value="1"/>
</dbReference>
<dbReference type="Proteomes" id="UP000274131">
    <property type="component" value="Unassembled WGS sequence"/>
</dbReference>
<evidence type="ECO:0000256" key="3">
    <source>
        <dbReference type="ARBA" id="ARBA00006613"/>
    </source>
</evidence>
<evidence type="ECO:0000256" key="4">
    <source>
        <dbReference type="ARBA" id="ARBA00022448"/>
    </source>
</evidence>
<keyword evidence="7" id="KW-0333">Golgi apparatus</keyword>
<comment type="subcellular location">
    <subcellularLocation>
        <location evidence="1">Cytoplasmic vesicle</location>
        <location evidence="1">Clathrin-coated vesicle membrane</location>
        <topology evidence="1">Peripheral membrane protein</topology>
        <orientation evidence="1">Cytoplasmic side</orientation>
    </subcellularLocation>
    <subcellularLocation>
        <location evidence="2">Golgi apparatus</location>
    </subcellularLocation>
</comment>
<dbReference type="GO" id="GO:0030665">
    <property type="term" value="C:clathrin-coated vesicle membrane"/>
    <property type="evidence" value="ECO:0007669"/>
    <property type="project" value="UniProtKB-SubCell"/>
</dbReference>
<dbReference type="WBParaSite" id="EVEC_0000523601-mRNA-1">
    <property type="protein sequence ID" value="EVEC_0000523601-mRNA-1"/>
    <property type="gene ID" value="EVEC_0000523601"/>
</dbReference>
<dbReference type="GO" id="GO:0030123">
    <property type="term" value="C:AP-3 adaptor complex"/>
    <property type="evidence" value="ECO:0007669"/>
    <property type="project" value="UniProtKB-UniRule"/>
</dbReference>
<evidence type="ECO:0000256" key="1">
    <source>
        <dbReference type="ARBA" id="ARBA00004145"/>
    </source>
</evidence>
<keyword evidence="5" id="KW-0597">Phosphoprotein</keyword>
<dbReference type="InterPro" id="IPR029390">
    <property type="entry name" value="AP3B_C"/>
</dbReference>
<dbReference type="PIRSF" id="PIRSF037096">
    <property type="entry name" value="AP3_complex_beta"/>
    <property type="match status" value="1"/>
</dbReference>
<evidence type="ECO:0000256" key="11">
    <source>
        <dbReference type="PIRNR" id="PIRNR037096"/>
    </source>
</evidence>
<evidence type="ECO:0000256" key="7">
    <source>
        <dbReference type="ARBA" id="ARBA00023034"/>
    </source>
</evidence>
<feature type="compositionally biased region" description="Acidic residues" evidence="12">
    <location>
        <begin position="693"/>
        <end position="742"/>
    </location>
</feature>
<dbReference type="Gene3D" id="1.25.10.10">
    <property type="entry name" value="Leucine-rich Repeat Variant"/>
    <property type="match status" value="1"/>
</dbReference>
<evidence type="ECO:0000259" key="13">
    <source>
        <dbReference type="SMART" id="SM01355"/>
    </source>
</evidence>
<evidence type="ECO:0000256" key="5">
    <source>
        <dbReference type="ARBA" id="ARBA00022553"/>
    </source>
</evidence>
<evidence type="ECO:0000256" key="10">
    <source>
        <dbReference type="ARBA" id="ARBA00023570"/>
    </source>
</evidence>
<evidence type="ECO:0000256" key="6">
    <source>
        <dbReference type="ARBA" id="ARBA00022927"/>
    </source>
</evidence>
<dbReference type="Pfam" id="PF24080">
    <property type="entry name" value="AP3B1_C_2"/>
    <property type="match status" value="1"/>
</dbReference>
<dbReference type="GO" id="GO:0005794">
    <property type="term" value="C:Golgi apparatus"/>
    <property type="evidence" value="ECO:0007669"/>
    <property type="project" value="UniProtKB-SubCell"/>
</dbReference>
<dbReference type="OrthoDB" id="302453at2759"/>
<dbReference type="Pfam" id="PF14796">
    <property type="entry name" value="AP3B1_C"/>
    <property type="match status" value="1"/>
</dbReference>
<comment type="similarity">
    <text evidence="3 11">Belongs to the adaptor complexes large subunit family.</text>
</comment>
<sequence>MKTSFSEALTSPEVEIMEGGAITDAKTRFTDLKAMLDSNKDNLKMDAMKRIINLVARGKDVSELFPAVVKNVAARNLEVRSYLAILLQIALLKKLVYVYLVRYAEEQQDLALLSISTFQRALKDPNQLIRASALRVLSSIRVPMIAPVMLLAIRESVRDMSAYVRKVAAHAIPKLYSLDESLQGELIECIDYLLGDKRTLVLGSAVYAFEKTCPDRMDLLHAHYRSLCKALADVDEWGQIVMIGLLTRYARSQFVAPTPSEGVDPDLSLLLSSCRPLLQSRNCAVVLAVAQLLYYCAPNSLHPSISKSLIRLLRGPREVQNVVLMNIATICSVNPVCGVQIISVVFFISTTMRRFSAHNLHLFLGSLMFRILEGIASGQFSPGNETKFTALFKDLFEPYLKSFFVRPNDPKQIKVLKLQVLTLLISSTNVQLVLRELQTYVSMDEFADAAVEAIGQCALRVGTVADSCLSGLVNLIASSNENVVSAAVVVLKRLLHSDAPLPLLTRLLRLIDSVKAPQARACVQVFFFFLKMKMLAPDLLRMIAKNFTHEKEVVKLQVVNLAAKLYLTDKDSCELLVHYVLQLARYDQSYDVRDRCRFIRNLLFGNSKLSAHALDIFMTAKPSPVMQSSFKDREQFQLGTLSHFLNQRCNRYKDLPAFPEVAPDPSLRRSSSKTLDVITDEQLLHGDVKPDEDFYFDEEENDEKEDTEEESEADEDEDEDEDESESGEEADENEEEEDETKSDEEQPKAIVQENSTGACGGGETGLLSGSANLDLLLDLNFETIPSAASAYTTTSAKYVDEDYKLLLSHATWTLGVAVEFRFLREPSTLSSSMTTVMLRFTNLSEVSSPEISVEPKEMSGVGTSKKFSVSVLSPKQSCLERIHIDFGDSKKVSEWSLESCNDNKLRNSFKLEAPMGEQLEPILLSEAKFVNLAAGLSGMSEYSAKLGRRLEANDLYQVANCAPVERSQVYFCAQTRSKKQVVLIILHEKQVTVHSENIVLGSILCTDISSFSD</sequence>
<dbReference type="InterPro" id="IPR056314">
    <property type="entry name" value="AP3B1/2_C"/>
</dbReference>
<dbReference type="AlphaFoldDB" id="A0A0N4V4Y2"/>
<protein>
    <recommendedName>
        <fullName evidence="11">AP-3 complex subunit beta</fullName>
    </recommendedName>
</protein>
<evidence type="ECO:0000313" key="14">
    <source>
        <dbReference type="EMBL" id="VDD90138.1"/>
    </source>
</evidence>
<evidence type="ECO:0000256" key="8">
    <source>
        <dbReference type="ARBA" id="ARBA00023136"/>
    </source>
</evidence>
<accession>A0A0N4V4Y2</accession>
<keyword evidence="6 11" id="KW-0653">Protein transport</keyword>
<dbReference type="InterPro" id="IPR011989">
    <property type="entry name" value="ARM-like"/>
</dbReference>
<organism evidence="16">
    <name type="scientific">Enterobius vermicularis</name>
    <name type="common">Human pinworm</name>
    <dbReference type="NCBI Taxonomy" id="51028"/>
    <lineage>
        <taxon>Eukaryota</taxon>
        <taxon>Metazoa</taxon>
        <taxon>Ecdysozoa</taxon>
        <taxon>Nematoda</taxon>
        <taxon>Chromadorea</taxon>
        <taxon>Rhabditida</taxon>
        <taxon>Spirurina</taxon>
        <taxon>Oxyuridomorpha</taxon>
        <taxon>Oxyuroidea</taxon>
        <taxon>Oxyuridae</taxon>
        <taxon>Enterobius</taxon>
    </lineage>
</organism>
<reference evidence="14 15" key="2">
    <citation type="submission" date="2018-10" db="EMBL/GenBank/DDBJ databases">
        <authorList>
            <consortium name="Pathogen Informatics"/>
        </authorList>
    </citation>
    <scope>NUCLEOTIDE SEQUENCE [LARGE SCALE GENOMIC DNA]</scope>
</reference>
<reference evidence="16" key="1">
    <citation type="submission" date="2017-02" db="UniProtKB">
        <authorList>
            <consortium name="WormBaseParasite"/>
        </authorList>
    </citation>
    <scope>IDENTIFICATION</scope>
</reference>
<proteinExistence type="inferred from homology"/>
<keyword evidence="8 11" id="KW-0472">Membrane</keyword>
<evidence type="ECO:0000313" key="16">
    <source>
        <dbReference type="WBParaSite" id="EVEC_0000523601-mRNA-1"/>
    </source>
</evidence>
<evidence type="ECO:0000256" key="12">
    <source>
        <dbReference type="SAM" id="MobiDB-lite"/>
    </source>
</evidence>
<feature type="compositionally biased region" description="Basic and acidic residues" evidence="12">
    <location>
        <begin position="682"/>
        <end position="692"/>
    </location>
</feature>
<evidence type="ECO:0000313" key="15">
    <source>
        <dbReference type="Proteomes" id="UP000274131"/>
    </source>
</evidence>
<dbReference type="InterPro" id="IPR002553">
    <property type="entry name" value="Clathrin/coatomer_adapt-like_N"/>
</dbReference>
<feature type="region of interest" description="Disordered" evidence="12">
    <location>
        <begin position="656"/>
        <end position="748"/>
    </location>
</feature>
<comment type="function">
    <text evidence="10">Subunit of non-clathrin- and clathrin-associated adaptor protein complex 3 (AP-3) that plays a role in protein sorting in the late-Golgi/trans-Golgi network (TGN) and/or endosomes. The AP complexes mediate both the recruitment of clathrin to membranes and the recognition of sorting signals within the cytosolic tails of transmembrane cargo molecules. AP-3 appears to be involved in the sorting of a subset of transmembrane proteins targeted to lysosomes and lysosome-related organelles. In concert with the BLOC-1 complex, AP-3 is required to target cargos into vesicles assembled at cell bodies for delivery into neurites and nerve terminals.</text>
</comment>
<keyword evidence="15" id="KW-1185">Reference proteome</keyword>